<comment type="caution">
    <text evidence="1">The sequence shown here is derived from an EMBL/GenBank/DDBJ whole genome shotgun (WGS) entry which is preliminary data.</text>
</comment>
<dbReference type="Proteomes" id="UP001285263">
    <property type="component" value="Unassembled WGS sequence"/>
</dbReference>
<evidence type="ECO:0000313" key="2">
    <source>
        <dbReference type="Proteomes" id="UP001285263"/>
    </source>
</evidence>
<proteinExistence type="predicted"/>
<reference evidence="1 2" key="1">
    <citation type="submission" date="2023-11" db="EMBL/GenBank/DDBJ databases">
        <title>Paucibacter sp. nov., isolated from fresh soil in Korea.</title>
        <authorList>
            <person name="Le N.T.T."/>
        </authorList>
    </citation>
    <scope>NUCLEOTIDE SEQUENCE [LARGE SCALE GENOMIC DNA]</scope>
    <source>
        <strain evidence="1 2">R3-3</strain>
    </source>
</reference>
<sequence>MATVQDWVMALGLEMVPGLVREQGWAKAQGSGRARDWVSVPDSALAKGWEPAQDWVRDSATERKSVRELAMGSGSAKEPVRV</sequence>
<evidence type="ECO:0000313" key="1">
    <source>
        <dbReference type="EMBL" id="MDY0746399.1"/>
    </source>
</evidence>
<name>A0ABU5DMA6_9BURK</name>
<dbReference type="EMBL" id="JAXCLA010000005">
    <property type="protein sequence ID" value="MDY0746399.1"/>
    <property type="molecule type" value="Genomic_DNA"/>
</dbReference>
<organism evidence="1 2">
    <name type="scientific">Roseateles agri</name>
    <dbReference type="NCBI Taxonomy" id="3098619"/>
    <lineage>
        <taxon>Bacteria</taxon>
        <taxon>Pseudomonadati</taxon>
        <taxon>Pseudomonadota</taxon>
        <taxon>Betaproteobacteria</taxon>
        <taxon>Burkholderiales</taxon>
        <taxon>Sphaerotilaceae</taxon>
        <taxon>Roseateles</taxon>
    </lineage>
</organism>
<protein>
    <submittedName>
        <fullName evidence="1">Uncharacterized protein</fullName>
    </submittedName>
</protein>
<keyword evidence="2" id="KW-1185">Reference proteome</keyword>
<accession>A0ABU5DMA6</accession>
<dbReference type="RefSeq" id="WP_320424307.1">
    <property type="nucleotide sequence ID" value="NZ_JAXCLA010000005.1"/>
</dbReference>
<gene>
    <name evidence="1" type="ORF">SNE35_17940</name>
</gene>